<comment type="caution">
    <text evidence="1">The sequence shown here is derived from an EMBL/GenBank/DDBJ whole genome shotgun (WGS) entry which is preliminary data.</text>
</comment>
<dbReference type="InterPro" id="IPR038314">
    <property type="entry name" value="T6SS_sf"/>
</dbReference>
<sequence length="122" mass="14239">MGTKIILSFLLIGSIAYTQSKDEVHLLKQYSLQKCLKINYHSVDSTFISHDYSASYMLQVKNADYNMLNKLDDFTAKNTSQFYEMGVSENLEDSKANYIFCHCMDFYESKELDKFIKKVLKK</sequence>
<dbReference type="Gene3D" id="1.20.120.1620">
    <property type="match status" value="1"/>
</dbReference>
<reference evidence="1" key="1">
    <citation type="submission" date="2021-11" db="EMBL/GenBank/DDBJ databases">
        <title>Description of novel Flavobacterium species.</title>
        <authorList>
            <person name="Saticioglu I.B."/>
            <person name="Ay H."/>
            <person name="Altun S."/>
            <person name="Duman M."/>
        </authorList>
    </citation>
    <scope>NUCLEOTIDE SEQUENCE</scope>
    <source>
        <strain evidence="1">F-126</strain>
    </source>
</reference>
<gene>
    <name evidence="1" type="ORF">LNQ34_22895</name>
</gene>
<organism evidence="1 2">
    <name type="scientific">Flavobacterium lipolyticum</name>
    <dbReference type="NCBI Taxonomy" id="2893754"/>
    <lineage>
        <taxon>Bacteria</taxon>
        <taxon>Pseudomonadati</taxon>
        <taxon>Bacteroidota</taxon>
        <taxon>Flavobacteriia</taxon>
        <taxon>Flavobacteriales</taxon>
        <taxon>Flavobacteriaceae</taxon>
        <taxon>Flavobacterium</taxon>
    </lineage>
</organism>
<dbReference type="RefSeq" id="WP_230001431.1">
    <property type="nucleotide sequence ID" value="NZ_JAJJMN010000003.1"/>
</dbReference>
<keyword evidence="2" id="KW-1185">Reference proteome</keyword>
<dbReference type="EMBL" id="JAJJMN010000003">
    <property type="protein sequence ID" value="MCC9020620.1"/>
    <property type="molecule type" value="Genomic_DNA"/>
</dbReference>
<evidence type="ECO:0000313" key="1">
    <source>
        <dbReference type="EMBL" id="MCC9020620.1"/>
    </source>
</evidence>
<proteinExistence type="predicted"/>
<name>A0ABS8M741_9FLAO</name>
<dbReference type="Proteomes" id="UP001430700">
    <property type="component" value="Unassembled WGS sequence"/>
</dbReference>
<evidence type="ECO:0000313" key="2">
    <source>
        <dbReference type="Proteomes" id="UP001430700"/>
    </source>
</evidence>
<accession>A0ABS8M741</accession>
<protein>
    <recommendedName>
        <fullName evidence="3">DUF4476 domain-containing protein</fullName>
    </recommendedName>
</protein>
<evidence type="ECO:0008006" key="3">
    <source>
        <dbReference type="Google" id="ProtNLM"/>
    </source>
</evidence>